<evidence type="ECO:0000256" key="3">
    <source>
        <dbReference type="PROSITE-ProRule" id="PRU00023"/>
    </source>
</evidence>
<dbReference type="InterPro" id="IPR036770">
    <property type="entry name" value="Ankyrin_rpt-contain_sf"/>
</dbReference>
<dbReference type="GO" id="GO:0010468">
    <property type="term" value="P:regulation of gene expression"/>
    <property type="evidence" value="ECO:0007669"/>
    <property type="project" value="TreeGrafter"/>
</dbReference>
<dbReference type="OrthoDB" id="262096at2"/>
<evidence type="ECO:0000313" key="5">
    <source>
        <dbReference type="Proteomes" id="UP000036367"/>
    </source>
</evidence>
<keyword evidence="2 3" id="KW-0040">ANK repeat</keyword>
<dbReference type="STRING" id="595434.RISK_005298"/>
<evidence type="ECO:0000256" key="2">
    <source>
        <dbReference type="ARBA" id="ARBA00023043"/>
    </source>
</evidence>
<dbReference type="EMBL" id="LECT01000044">
    <property type="protein sequence ID" value="KLU02232.1"/>
    <property type="molecule type" value="Genomic_DNA"/>
</dbReference>
<dbReference type="SUPFAM" id="SSF48403">
    <property type="entry name" value="Ankyrin repeat"/>
    <property type="match status" value="1"/>
</dbReference>
<feature type="repeat" description="ANK" evidence="3">
    <location>
        <begin position="135"/>
        <end position="167"/>
    </location>
</feature>
<proteinExistence type="predicted"/>
<dbReference type="InterPro" id="IPR002110">
    <property type="entry name" value="Ankyrin_rpt"/>
</dbReference>
<dbReference type="PANTHER" id="PTHR24124">
    <property type="entry name" value="ANKYRIN REPEAT FAMILY A"/>
    <property type="match status" value="1"/>
</dbReference>
<dbReference type="Pfam" id="PF12796">
    <property type="entry name" value="Ank_2"/>
    <property type="match status" value="1"/>
</dbReference>
<dbReference type="Gene3D" id="1.25.40.20">
    <property type="entry name" value="Ankyrin repeat-containing domain"/>
    <property type="match status" value="2"/>
</dbReference>
<evidence type="ECO:0000313" key="4">
    <source>
        <dbReference type="EMBL" id="KLU02232.1"/>
    </source>
</evidence>
<keyword evidence="5" id="KW-1185">Reference proteome</keyword>
<dbReference type="PATRIC" id="fig|595434.4.peg.5033"/>
<organism evidence="4 5">
    <name type="scientific">Rhodopirellula islandica</name>
    <dbReference type="NCBI Taxonomy" id="595434"/>
    <lineage>
        <taxon>Bacteria</taxon>
        <taxon>Pseudomonadati</taxon>
        <taxon>Planctomycetota</taxon>
        <taxon>Planctomycetia</taxon>
        <taxon>Pirellulales</taxon>
        <taxon>Pirellulaceae</taxon>
        <taxon>Rhodopirellula</taxon>
    </lineage>
</organism>
<feature type="repeat" description="ANK" evidence="3">
    <location>
        <begin position="35"/>
        <end position="63"/>
    </location>
</feature>
<dbReference type="Proteomes" id="UP000036367">
    <property type="component" value="Unassembled WGS sequence"/>
</dbReference>
<dbReference type="PANTHER" id="PTHR24124:SF14">
    <property type="entry name" value="CHROMOSOME UNDETERMINED SCAFFOLD_25, WHOLE GENOME SHOTGUN SEQUENCE"/>
    <property type="match status" value="1"/>
</dbReference>
<evidence type="ECO:0000256" key="1">
    <source>
        <dbReference type="ARBA" id="ARBA00022737"/>
    </source>
</evidence>
<dbReference type="Pfam" id="PF13637">
    <property type="entry name" value="Ank_4"/>
    <property type="match status" value="1"/>
</dbReference>
<comment type="caution">
    <text evidence="4">The sequence shown here is derived from an EMBL/GenBank/DDBJ whole genome shotgun (WGS) entry which is preliminary data.</text>
</comment>
<reference evidence="4" key="1">
    <citation type="submission" date="2015-05" db="EMBL/GenBank/DDBJ databases">
        <title>Permanent draft genome of Rhodopirellula islandicus K833.</title>
        <authorList>
            <person name="Kizina J."/>
            <person name="Richter M."/>
            <person name="Glockner F.O."/>
            <person name="Harder J."/>
        </authorList>
    </citation>
    <scope>NUCLEOTIDE SEQUENCE [LARGE SCALE GENOMIC DNA]</scope>
    <source>
        <strain evidence="4">K833</strain>
    </source>
</reference>
<sequence length="236" mass="25856">MLPDFQLVHAMQSGCTADFNEAMRRGATMRARDLNGRCLLEVALRQGRPDLARRLLSLGADPNEAIGKKGDHLIHLAARTGDIGFLAVLLEAEVSPDCRGNLRRTALHHVTKGKFEFMVNMLLENGANPDAVDARGDTPLHLAAEVNSLSIIKLLLRYNADASITNNQLYTPVHNAAAAGNTEVARLLLEHEQAIRPQHESAELARRVLRVAELHGQDKTRLALTERLAGPALELH</sequence>
<dbReference type="PROSITE" id="PS50088">
    <property type="entry name" value="ANK_REPEAT"/>
    <property type="match status" value="4"/>
</dbReference>
<dbReference type="AlphaFoldDB" id="A0A0J1B661"/>
<feature type="repeat" description="ANK" evidence="3">
    <location>
        <begin position="102"/>
        <end position="134"/>
    </location>
</feature>
<name>A0A0J1B661_RHOIS</name>
<gene>
    <name evidence="4" type="ORF">RISK_005298</name>
</gene>
<dbReference type="SMART" id="SM00248">
    <property type="entry name" value="ANK"/>
    <property type="match status" value="5"/>
</dbReference>
<protein>
    <submittedName>
        <fullName evidence="4">Ankyrin repeat protein</fullName>
    </submittedName>
</protein>
<dbReference type="PROSITE" id="PS50297">
    <property type="entry name" value="ANK_REP_REGION"/>
    <property type="match status" value="3"/>
</dbReference>
<keyword evidence="1" id="KW-0677">Repeat</keyword>
<accession>A0A0J1B661</accession>
<feature type="repeat" description="ANK" evidence="3">
    <location>
        <begin position="168"/>
        <end position="200"/>
    </location>
</feature>